<sequence>MMSKPEQHLTGGNATAGVVRVGNTVRKPWEPTTPAVHELMRAVAAAGVDVPEPLGRDDRGRQVLEFVPGPLAMDSPALSLDELARVGALIRGIHEACEGFTPSAPAPWDPLIPTPDGAGDLVCHGDLAPWNLLLGERWVFIDWDGAGPSSRSWDLAYSAQSFTLNDAEAEPEESAVRLAALVDGYDADAALRAQLPEAMTARTEAMHSLLESSHRSGREPWGTMFLEGHGAHWRRAADHVARHESLWRRALHPASPA</sequence>
<comment type="caution">
    <text evidence="2">The sequence shown here is derived from an EMBL/GenBank/DDBJ whole genome shotgun (WGS) entry which is preliminary data.</text>
</comment>
<evidence type="ECO:0000313" key="2">
    <source>
        <dbReference type="EMBL" id="MBP2382316.1"/>
    </source>
</evidence>
<feature type="domain" description="Aminoglycoside phosphotransferase" evidence="1">
    <location>
        <begin position="120"/>
        <end position="179"/>
    </location>
</feature>
<dbReference type="EMBL" id="JAGIOD010000001">
    <property type="protein sequence ID" value="MBP2382316.1"/>
    <property type="molecule type" value="Genomic_DNA"/>
</dbReference>
<keyword evidence="2" id="KW-0808">Transferase</keyword>
<dbReference type="RefSeq" id="WP_342592156.1">
    <property type="nucleotide sequence ID" value="NZ_BAAAJW010000003.1"/>
</dbReference>
<dbReference type="InterPro" id="IPR002575">
    <property type="entry name" value="Aminoglycoside_PTrfase"/>
</dbReference>
<protein>
    <submittedName>
        <fullName evidence="2">Ser/Thr protein kinase RdoA (MazF antagonist)</fullName>
    </submittedName>
</protein>
<dbReference type="SUPFAM" id="SSF56112">
    <property type="entry name" value="Protein kinase-like (PK-like)"/>
    <property type="match status" value="1"/>
</dbReference>
<dbReference type="Proteomes" id="UP001519290">
    <property type="component" value="Unassembled WGS sequence"/>
</dbReference>
<dbReference type="Gene3D" id="3.90.1200.10">
    <property type="match status" value="1"/>
</dbReference>
<gene>
    <name evidence="2" type="ORF">JOF43_002273</name>
</gene>
<organism evidence="2 3">
    <name type="scientific">Brachybacterium sacelli</name>
    <dbReference type="NCBI Taxonomy" id="173364"/>
    <lineage>
        <taxon>Bacteria</taxon>
        <taxon>Bacillati</taxon>
        <taxon>Actinomycetota</taxon>
        <taxon>Actinomycetes</taxon>
        <taxon>Micrococcales</taxon>
        <taxon>Dermabacteraceae</taxon>
        <taxon>Brachybacterium</taxon>
    </lineage>
</organism>
<dbReference type="InterPro" id="IPR011009">
    <property type="entry name" value="Kinase-like_dom_sf"/>
</dbReference>
<evidence type="ECO:0000259" key="1">
    <source>
        <dbReference type="Pfam" id="PF01636"/>
    </source>
</evidence>
<dbReference type="Pfam" id="PF01636">
    <property type="entry name" value="APH"/>
    <property type="match status" value="1"/>
</dbReference>
<dbReference type="GO" id="GO:0016301">
    <property type="term" value="F:kinase activity"/>
    <property type="evidence" value="ECO:0007669"/>
    <property type="project" value="UniProtKB-KW"/>
</dbReference>
<proteinExistence type="predicted"/>
<reference evidence="2 3" key="1">
    <citation type="submission" date="2021-03" db="EMBL/GenBank/DDBJ databases">
        <title>Sequencing the genomes of 1000 actinobacteria strains.</title>
        <authorList>
            <person name="Klenk H.-P."/>
        </authorList>
    </citation>
    <scope>NUCLEOTIDE SEQUENCE [LARGE SCALE GENOMIC DNA]</scope>
    <source>
        <strain evidence="2 3">DSM 14566</strain>
    </source>
</reference>
<keyword evidence="3" id="KW-1185">Reference proteome</keyword>
<name>A0ABS4X1U3_9MICO</name>
<accession>A0ABS4X1U3</accession>
<keyword evidence="2" id="KW-0418">Kinase</keyword>
<evidence type="ECO:0000313" key="3">
    <source>
        <dbReference type="Proteomes" id="UP001519290"/>
    </source>
</evidence>